<keyword evidence="2" id="KW-1185">Reference proteome</keyword>
<evidence type="ECO:0000313" key="1">
    <source>
        <dbReference type="EMBL" id="KAI3766489.1"/>
    </source>
</evidence>
<name>A0ACB9F5Y3_CICIN</name>
<proteinExistence type="predicted"/>
<evidence type="ECO:0000313" key="2">
    <source>
        <dbReference type="Proteomes" id="UP001055811"/>
    </source>
</evidence>
<accession>A0ACB9F5Y3</accession>
<comment type="caution">
    <text evidence="1">The sequence shown here is derived from an EMBL/GenBank/DDBJ whole genome shotgun (WGS) entry which is preliminary data.</text>
</comment>
<reference evidence="1 2" key="2">
    <citation type="journal article" date="2022" name="Mol. Ecol. Resour.">
        <title>The genomes of chicory, endive, great burdock and yacon provide insights into Asteraceae paleo-polyploidization history and plant inulin production.</title>
        <authorList>
            <person name="Fan W."/>
            <person name="Wang S."/>
            <person name="Wang H."/>
            <person name="Wang A."/>
            <person name="Jiang F."/>
            <person name="Liu H."/>
            <person name="Zhao H."/>
            <person name="Xu D."/>
            <person name="Zhang Y."/>
        </authorList>
    </citation>
    <scope>NUCLEOTIDE SEQUENCE [LARGE SCALE GENOMIC DNA]</scope>
    <source>
        <strain evidence="2">cv. Punajuju</strain>
        <tissue evidence="1">Leaves</tissue>
    </source>
</reference>
<dbReference type="EMBL" id="CM042011">
    <property type="protein sequence ID" value="KAI3766489.1"/>
    <property type="molecule type" value="Genomic_DNA"/>
</dbReference>
<sequence>MINRKKQKAEHSSTLGNQVGHNKKLNIQTKKSRNSKRKLSSIIKKVIIGRKKRKMEKVDKVDEVLEPIDRISELPEPIIHHILSLLHCPRDIARITALSKKWRSIWASFFFFHFDQKRFKTSGGDHTEKFITFVDNSLTTKLDPMERIQKFKISLSQVTPKLKIYMNKWVYSAINRNVKDLEIHVEEKKKKHYMLPNIVLTSKTLTSLKLCGCKFDYAVDIELCNLKQLSIKKSLVNTNVIQNFIRGCPLVEDLRLVHCTGIGRLHISTLVKLTRVELHECHGLVLVNIELPSLVSFMYIGKKSWECQISLVGCENLKYLTLKDSNLTDELFQDMITKFPNLEKLALRECDYLERITILSIKLKELSVIRCKKIEEANVDAPNLGVLEYFGERMPFYSMNIGNLHEVNLHFLNKKDRFILFNELVIFLSKFKKNGIWKMVLSSNKNVTIHEELGNVRHLSSDDLKLELIKSPVKLKGYVGNLLRMSRPKTLSVVSSSNSEFLKFVKEKIMSREKNPKCCTYYSKKCWLHFIKDVKMVVLKGGQTQGTSQNLQQTTFFQFNWQS</sequence>
<organism evidence="1 2">
    <name type="scientific">Cichorium intybus</name>
    <name type="common">Chicory</name>
    <dbReference type="NCBI Taxonomy" id="13427"/>
    <lineage>
        <taxon>Eukaryota</taxon>
        <taxon>Viridiplantae</taxon>
        <taxon>Streptophyta</taxon>
        <taxon>Embryophyta</taxon>
        <taxon>Tracheophyta</taxon>
        <taxon>Spermatophyta</taxon>
        <taxon>Magnoliopsida</taxon>
        <taxon>eudicotyledons</taxon>
        <taxon>Gunneridae</taxon>
        <taxon>Pentapetalae</taxon>
        <taxon>asterids</taxon>
        <taxon>campanulids</taxon>
        <taxon>Asterales</taxon>
        <taxon>Asteraceae</taxon>
        <taxon>Cichorioideae</taxon>
        <taxon>Cichorieae</taxon>
        <taxon>Cichoriinae</taxon>
        <taxon>Cichorium</taxon>
    </lineage>
</organism>
<protein>
    <submittedName>
        <fullName evidence="1">Uncharacterized protein</fullName>
    </submittedName>
</protein>
<reference evidence="2" key="1">
    <citation type="journal article" date="2022" name="Mol. Ecol. Resour.">
        <title>The genomes of chicory, endive, great burdock and yacon provide insights into Asteraceae palaeo-polyploidization history and plant inulin production.</title>
        <authorList>
            <person name="Fan W."/>
            <person name="Wang S."/>
            <person name="Wang H."/>
            <person name="Wang A."/>
            <person name="Jiang F."/>
            <person name="Liu H."/>
            <person name="Zhao H."/>
            <person name="Xu D."/>
            <person name="Zhang Y."/>
        </authorList>
    </citation>
    <scope>NUCLEOTIDE SEQUENCE [LARGE SCALE GENOMIC DNA]</scope>
    <source>
        <strain evidence="2">cv. Punajuju</strain>
    </source>
</reference>
<dbReference type="Proteomes" id="UP001055811">
    <property type="component" value="Linkage Group LG03"/>
</dbReference>
<gene>
    <name evidence="1" type="ORF">L2E82_16552</name>
</gene>